<dbReference type="OrthoDB" id="3541690at2"/>
<accession>A0A4V2JSA6</accession>
<protein>
    <submittedName>
        <fullName evidence="2">Uncharacterized protein</fullName>
    </submittedName>
</protein>
<evidence type="ECO:0000256" key="1">
    <source>
        <dbReference type="SAM" id="MobiDB-lite"/>
    </source>
</evidence>
<keyword evidence="3" id="KW-1185">Reference proteome</keyword>
<reference evidence="2 3" key="1">
    <citation type="submission" date="2019-01" db="EMBL/GenBank/DDBJ databases">
        <title>Lactibacter flavus gen. nov., sp. nov., a novel bacterium of the family Propionibacteriaceae isolated from raw milk and dairy products.</title>
        <authorList>
            <person name="Huptas C."/>
            <person name="Wenning M."/>
            <person name="Breitenwieser F."/>
            <person name="Doll E."/>
            <person name="Von Neubeck M."/>
            <person name="Busse H.-J."/>
            <person name="Scherer S."/>
        </authorList>
    </citation>
    <scope>NUCLEOTIDE SEQUENCE [LARGE SCALE GENOMIC DNA]</scope>
    <source>
        <strain evidence="2 3">KCTC 33808</strain>
    </source>
</reference>
<sequence>MGGCQARRVLAALGLGLTGLDAVAEALYAGDPAAFVAARDAAAKQARAAGDRELAASIKALRRPSVAAWYVNLAARASLVSLREWLSLGADLRAAQSTLDTARVRELSAGRTALENRVVRDLSAHLTALGVTVSAPALEEVRATLRAALAGQQAADAVAAGRLDRALTYGGFGEVDLSEALAAMAAAGPPRSDEGASKGSAEDDGGPRGALPLAPQSPPPPDPALVAALEEARARLDRDTEQAEAAEQATARAEAALAVAQRELREARAAQAGAERARTASEKAVRRAEEALEGP</sequence>
<dbReference type="RefSeq" id="WP_131169181.1">
    <property type="nucleotide sequence ID" value="NZ_SDMQ01000012.1"/>
</dbReference>
<proteinExistence type="predicted"/>
<dbReference type="EMBL" id="SDMQ01000012">
    <property type="protein sequence ID" value="TBT83352.1"/>
    <property type="molecule type" value="Genomic_DNA"/>
</dbReference>
<dbReference type="AlphaFoldDB" id="A0A4V2JSA6"/>
<feature type="compositionally biased region" description="Basic and acidic residues" evidence="1">
    <location>
        <begin position="275"/>
        <end position="295"/>
    </location>
</feature>
<organism evidence="2 3">
    <name type="scientific">Propioniciclava sinopodophylli</name>
    <dbReference type="NCBI Taxonomy" id="1837344"/>
    <lineage>
        <taxon>Bacteria</taxon>
        <taxon>Bacillati</taxon>
        <taxon>Actinomycetota</taxon>
        <taxon>Actinomycetes</taxon>
        <taxon>Propionibacteriales</taxon>
        <taxon>Propionibacteriaceae</taxon>
        <taxon>Propioniciclava</taxon>
    </lineage>
</organism>
<dbReference type="Proteomes" id="UP000292373">
    <property type="component" value="Unassembled WGS sequence"/>
</dbReference>
<comment type="caution">
    <text evidence="2">The sequence shown here is derived from an EMBL/GenBank/DDBJ whole genome shotgun (WGS) entry which is preliminary data.</text>
</comment>
<feature type="region of interest" description="Disordered" evidence="1">
    <location>
        <begin position="185"/>
        <end position="224"/>
    </location>
</feature>
<evidence type="ECO:0000313" key="2">
    <source>
        <dbReference type="EMBL" id="TBT83352.1"/>
    </source>
</evidence>
<gene>
    <name evidence="2" type="ORF">ET989_11735</name>
</gene>
<evidence type="ECO:0000313" key="3">
    <source>
        <dbReference type="Proteomes" id="UP000292373"/>
    </source>
</evidence>
<feature type="region of interest" description="Disordered" evidence="1">
    <location>
        <begin position="267"/>
        <end position="295"/>
    </location>
</feature>
<name>A0A4V2JSA6_9ACTN</name>